<dbReference type="EMBL" id="JATAAI010000050">
    <property type="protein sequence ID" value="KAK1733362.1"/>
    <property type="molecule type" value="Genomic_DNA"/>
</dbReference>
<protein>
    <recommendedName>
        <fullName evidence="3">Leucine-rich repeat domain-containing protein</fullName>
    </recommendedName>
</protein>
<dbReference type="AlphaFoldDB" id="A0AAD9D4F5"/>
<comment type="caution">
    <text evidence="1">The sequence shown here is derived from an EMBL/GenBank/DDBJ whole genome shotgun (WGS) entry which is preliminary data.</text>
</comment>
<dbReference type="SUPFAM" id="SSF52058">
    <property type="entry name" value="L domain-like"/>
    <property type="match status" value="1"/>
</dbReference>
<dbReference type="InterPro" id="IPR032675">
    <property type="entry name" value="LRR_dom_sf"/>
</dbReference>
<accession>A0AAD9D4F5</accession>
<name>A0AAD9D4F5_9STRA</name>
<dbReference type="PANTHER" id="PTHR45661">
    <property type="entry name" value="SURFACE ANTIGEN"/>
    <property type="match status" value="1"/>
</dbReference>
<organism evidence="1 2">
    <name type="scientific">Skeletonema marinoi</name>
    <dbReference type="NCBI Taxonomy" id="267567"/>
    <lineage>
        <taxon>Eukaryota</taxon>
        <taxon>Sar</taxon>
        <taxon>Stramenopiles</taxon>
        <taxon>Ochrophyta</taxon>
        <taxon>Bacillariophyta</taxon>
        <taxon>Coscinodiscophyceae</taxon>
        <taxon>Thalassiosirophycidae</taxon>
        <taxon>Thalassiosirales</taxon>
        <taxon>Skeletonemataceae</taxon>
        <taxon>Skeletonema</taxon>
        <taxon>Skeletonema marinoi-dohrnii complex</taxon>
    </lineage>
</organism>
<reference evidence="1" key="1">
    <citation type="submission" date="2023-06" db="EMBL/GenBank/DDBJ databases">
        <title>Survivors Of The Sea: Transcriptome response of Skeletonema marinoi to long-term dormancy.</title>
        <authorList>
            <person name="Pinder M.I.M."/>
            <person name="Kourtchenko O."/>
            <person name="Robertson E.K."/>
            <person name="Larsson T."/>
            <person name="Maumus F."/>
            <person name="Osuna-Cruz C.M."/>
            <person name="Vancaester E."/>
            <person name="Stenow R."/>
            <person name="Vandepoele K."/>
            <person name="Ploug H."/>
            <person name="Bruchert V."/>
            <person name="Godhe A."/>
            <person name="Topel M."/>
        </authorList>
    </citation>
    <scope>NUCLEOTIDE SEQUENCE</scope>
    <source>
        <strain evidence="1">R05AC</strain>
    </source>
</reference>
<evidence type="ECO:0000313" key="2">
    <source>
        <dbReference type="Proteomes" id="UP001224775"/>
    </source>
</evidence>
<dbReference type="PANTHER" id="PTHR45661:SF3">
    <property type="entry name" value="IG-LIKE DOMAIN-CONTAINING PROTEIN"/>
    <property type="match status" value="1"/>
</dbReference>
<dbReference type="InterPro" id="IPR053139">
    <property type="entry name" value="Surface_bspA-like"/>
</dbReference>
<dbReference type="InterPro" id="IPR026906">
    <property type="entry name" value="LRR_5"/>
</dbReference>
<dbReference type="Gene3D" id="3.80.10.10">
    <property type="entry name" value="Ribonuclease Inhibitor"/>
    <property type="match status" value="1"/>
</dbReference>
<gene>
    <name evidence="1" type="ORF">QTG54_015921</name>
</gene>
<sequence length="150" mass="16391">MMAANGWYIYNGLEAVPPGVTRVRIDESLTVIPALAFEGNCNIEELECHDLVKTVERSAFYNCPSLRLVIMPGVEVVEDCAFGDCKALTVVECDKLERIGGGAFSWCKSLTSINLPSAKIVEYIAFCDCHALTNIKFGDKLESIIRGGIP</sequence>
<dbReference type="Pfam" id="PF13306">
    <property type="entry name" value="LRR_5"/>
    <property type="match status" value="1"/>
</dbReference>
<dbReference type="Proteomes" id="UP001224775">
    <property type="component" value="Unassembled WGS sequence"/>
</dbReference>
<evidence type="ECO:0008006" key="3">
    <source>
        <dbReference type="Google" id="ProtNLM"/>
    </source>
</evidence>
<evidence type="ECO:0000313" key="1">
    <source>
        <dbReference type="EMBL" id="KAK1733362.1"/>
    </source>
</evidence>
<keyword evidence="2" id="KW-1185">Reference proteome</keyword>
<proteinExistence type="predicted"/>